<feature type="transmembrane region" description="Helical" evidence="6">
    <location>
        <begin position="60"/>
        <end position="79"/>
    </location>
</feature>
<evidence type="ECO:0000313" key="8">
    <source>
        <dbReference type="Proteomes" id="UP000279833"/>
    </source>
</evidence>
<evidence type="ECO:0000256" key="3">
    <source>
        <dbReference type="ARBA" id="ARBA00022723"/>
    </source>
</evidence>
<dbReference type="EMBL" id="UZAK01000345">
    <property type="protein sequence ID" value="VDO62013.1"/>
    <property type="molecule type" value="Genomic_DNA"/>
</dbReference>
<evidence type="ECO:0000313" key="9">
    <source>
        <dbReference type="WBParaSite" id="SCUD_0000051101-mRNA-1"/>
    </source>
</evidence>
<keyword evidence="4 6" id="KW-1133">Transmembrane helix</keyword>
<feature type="transmembrane region" description="Helical" evidence="6">
    <location>
        <begin position="109"/>
        <end position="127"/>
    </location>
</feature>
<dbReference type="WBParaSite" id="SCUD_0000051101-mRNA-1">
    <property type="protein sequence ID" value="SCUD_0000051101-mRNA-1"/>
    <property type="gene ID" value="SCUD_0000051101"/>
</dbReference>
<comment type="subcellular location">
    <subcellularLocation>
        <location evidence="1">Membrane</location>
        <topology evidence="1">Multi-pass membrane protein</topology>
    </subcellularLocation>
</comment>
<dbReference type="InterPro" id="IPR040176">
    <property type="entry name" value="RNF121/RNF175"/>
</dbReference>
<dbReference type="GO" id="GO:0000139">
    <property type="term" value="C:Golgi membrane"/>
    <property type="evidence" value="ECO:0007669"/>
    <property type="project" value="TreeGrafter"/>
</dbReference>
<dbReference type="GO" id="GO:0036503">
    <property type="term" value="P:ERAD pathway"/>
    <property type="evidence" value="ECO:0007669"/>
    <property type="project" value="TreeGrafter"/>
</dbReference>
<accession>A0A183JCV4</accession>
<name>A0A183JCV4_9TREM</name>
<dbReference type="GO" id="GO:0005789">
    <property type="term" value="C:endoplasmic reticulum membrane"/>
    <property type="evidence" value="ECO:0007669"/>
    <property type="project" value="TreeGrafter"/>
</dbReference>
<sequence>MLYGYHLFQINDNLLDISFIGTFYHKGHEKMHLEMFLVAFVSLLFCQLVLMFWKKRYFRSYQLVTLIAMWLVPFIYSVLAEFPRFIFVWVLFSLTTGVMVYLPQVKFPAWLIVGGLVSSFYSVWKEIVGSQRLSMLLIVPTHHFSLLFQYHLKLSSNSSFQSIPYCPRLPFSISLILLF</sequence>
<evidence type="ECO:0000313" key="7">
    <source>
        <dbReference type="EMBL" id="VDO62013.1"/>
    </source>
</evidence>
<dbReference type="PANTHER" id="PTHR13407">
    <property type="entry name" value="RNF121 PROTEIN"/>
    <property type="match status" value="1"/>
</dbReference>
<evidence type="ECO:0000256" key="1">
    <source>
        <dbReference type="ARBA" id="ARBA00004141"/>
    </source>
</evidence>
<keyword evidence="3" id="KW-0479">Metal-binding</keyword>
<dbReference type="STRING" id="6186.A0A183JCV4"/>
<organism evidence="9">
    <name type="scientific">Schistosoma curassoni</name>
    <dbReference type="NCBI Taxonomy" id="6186"/>
    <lineage>
        <taxon>Eukaryota</taxon>
        <taxon>Metazoa</taxon>
        <taxon>Spiralia</taxon>
        <taxon>Lophotrochozoa</taxon>
        <taxon>Platyhelminthes</taxon>
        <taxon>Trematoda</taxon>
        <taxon>Digenea</taxon>
        <taxon>Strigeidida</taxon>
        <taxon>Schistosomatoidea</taxon>
        <taxon>Schistosomatidae</taxon>
        <taxon>Schistosoma</taxon>
    </lineage>
</organism>
<evidence type="ECO:0000256" key="5">
    <source>
        <dbReference type="ARBA" id="ARBA00023136"/>
    </source>
</evidence>
<evidence type="ECO:0000256" key="4">
    <source>
        <dbReference type="ARBA" id="ARBA00022989"/>
    </source>
</evidence>
<dbReference type="Proteomes" id="UP000279833">
    <property type="component" value="Unassembled WGS sequence"/>
</dbReference>
<reference evidence="7 8" key="2">
    <citation type="submission" date="2018-11" db="EMBL/GenBank/DDBJ databases">
        <authorList>
            <consortium name="Pathogen Informatics"/>
        </authorList>
    </citation>
    <scope>NUCLEOTIDE SEQUENCE [LARGE SCALE GENOMIC DNA]</scope>
    <source>
        <strain evidence="7">Dakar</strain>
        <strain evidence="8">Dakar, Senegal</strain>
    </source>
</reference>
<dbReference type="AlphaFoldDB" id="A0A183JCV4"/>
<reference evidence="9" key="1">
    <citation type="submission" date="2016-06" db="UniProtKB">
        <authorList>
            <consortium name="WormBaseParasite"/>
        </authorList>
    </citation>
    <scope>IDENTIFICATION</scope>
</reference>
<evidence type="ECO:0000256" key="6">
    <source>
        <dbReference type="SAM" id="Phobius"/>
    </source>
</evidence>
<protein>
    <submittedName>
        <fullName evidence="9">EpsG family protein</fullName>
    </submittedName>
</protein>
<keyword evidence="2 6" id="KW-0812">Transmembrane</keyword>
<gene>
    <name evidence="7" type="ORF">SCUD_LOCUS512</name>
</gene>
<proteinExistence type="predicted"/>
<dbReference type="PANTHER" id="PTHR13407:SF0">
    <property type="entry name" value="FI05221P"/>
    <property type="match status" value="1"/>
</dbReference>
<keyword evidence="8" id="KW-1185">Reference proteome</keyword>
<dbReference type="GO" id="GO:0061630">
    <property type="term" value="F:ubiquitin protein ligase activity"/>
    <property type="evidence" value="ECO:0007669"/>
    <property type="project" value="TreeGrafter"/>
</dbReference>
<feature type="transmembrane region" description="Helical" evidence="6">
    <location>
        <begin position="85"/>
        <end position="102"/>
    </location>
</feature>
<dbReference type="GO" id="GO:0046872">
    <property type="term" value="F:metal ion binding"/>
    <property type="evidence" value="ECO:0007669"/>
    <property type="project" value="UniProtKB-KW"/>
</dbReference>
<feature type="transmembrane region" description="Helical" evidence="6">
    <location>
        <begin position="35"/>
        <end position="53"/>
    </location>
</feature>
<evidence type="ECO:0000256" key="2">
    <source>
        <dbReference type="ARBA" id="ARBA00022692"/>
    </source>
</evidence>
<keyword evidence="5 6" id="KW-0472">Membrane</keyword>